<evidence type="ECO:0000313" key="2">
    <source>
        <dbReference type="WBParaSite" id="PS1159_v2.g11893.t1"/>
    </source>
</evidence>
<evidence type="ECO:0000313" key="1">
    <source>
        <dbReference type="Proteomes" id="UP000887580"/>
    </source>
</evidence>
<dbReference type="Proteomes" id="UP000887580">
    <property type="component" value="Unplaced"/>
</dbReference>
<protein>
    <submittedName>
        <fullName evidence="2">Nicastrin small lobe domain-containing protein</fullName>
    </submittedName>
</protein>
<organism evidence="1 2">
    <name type="scientific">Panagrolaimus sp. PS1159</name>
    <dbReference type="NCBI Taxonomy" id="55785"/>
    <lineage>
        <taxon>Eukaryota</taxon>
        <taxon>Metazoa</taxon>
        <taxon>Ecdysozoa</taxon>
        <taxon>Nematoda</taxon>
        <taxon>Chromadorea</taxon>
        <taxon>Rhabditida</taxon>
        <taxon>Tylenchina</taxon>
        <taxon>Panagrolaimomorpha</taxon>
        <taxon>Panagrolaimoidea</taxon>
        <taxon>Panagrolaimidae</taxon>
        <taxon>Panagrolaimus</taxon>
    </lineage>
</organism>
<accession>A0AC35EYE5</accession>
<dbReference type="WBParaSite" id="PS1159_v2.g11893.t1">
    <property type="protein sequence ID" value="PS1159_v2.g11893.t1"/>
    <property type="gene ID" value="PS1159_v2.g11893"/>
</dbReference>
<name>A0AC35EYE5_9BILA</name>
<proteinExistence type="predicted"/>
<reference evidence="2" key="1">
    <citation type="submission" date="2022-11" db="UniProtKB">
        <authorList>
            <consortium name="WormBaseParasite"/>
        </authorList>
    </citation>
    <scope>IDENTIFICATION</scope>
</reference>
<sequence length="84" mass="9647">MHLHFCYIFVILLLTTYPVFSANCRLKDQVSIVLPKTKLQCFRLLNGTHQTGCQSEKNGNSGTVIDVESFELFMTQLEFFKSII</sequence>